<comment type="caution">
    <text evidence="1">The sequence shown here is derived from an EMBL/GenBank/DDBJ whole genome shotgun (WGS) entry which is preliminary data.</text>
</comment>
<evidence type="ECO:0000313" key="2">
    <source>
        <dbReference type="Proteomes" id="UP000028834"/>
    </source>
</evidence>
<protein>
    <recommendedName>
        <fullName evidence="3">HEAT repeat-containing protein</fullName>
    </recommendedName>
</protein>
<feature type="non-terminal residue" evidence="1">
    <location>
        <position position="65"/>
    </location>
</feature>
<name>A0A086LJ85_TOXGO</name>
<gene>
    <name evidence="1" type="ORF">TGRUB_433870</name>
</gene>
<reference evidence="1 2" key="1">
    <citation type="submission" date="2014-05" db="EMBL/GenBank/DDBJ databases">
        <authorList>
            <person name="Sibley D."/>
            <person name="Venepally P."/>
            <person name="Karamycheva S."/>
            <person name="Hadjithomas M."/>
            <person name="Khan A."/>
            <person name="Brunk B."/>
            <person name="Roos D."/>
            <person name="Caler E."/>
            <person name="Lorenzi H."/>
        </authorList>
    </citation>
    <scope>NUCLEOTIDE SEQUENCE [LARGE SCALE GENOMIC DNA]</scope>
    <source>
        <strain evidence="1 2">RUB</strain>
    </source>
</reference>
<evidence type="ECO:0008006" key="3">
    <source>
        <dbReference type="Google" id="ProtNLM"/>
    </source>
</evidence>
<dbReference type="Proteomes" id="UP000028834">
    <property type="component" value="Unassembled WGS sequence"/>
</dbReference>
<proteinExistence type="predicted"/>
<dbReference type="AlphaFoldDB" id="A0A086LJ85"/>
<dbReference type="VEuPathDB" id="ToxoDB:TGRUB_433870"/>
<accession>A0A086LJ85</accession>
<organism evidence="1 2">
    <name type="scientific">Toxoplasma gondii RUB</name>
    <dbReference type="NCBI Taxonomy" id="935652"/>
    <lineage>
        <taxon>Eukaryota</taxon>
        <taxon>Sar</taxon>
        <taxon>Alveolata</taxon>
        <taxon>Apicomplexa</taxon>
        <taxon>Conoidasida</taxon>
        <taxon>Coccidia</taxon>
        <taxon>Eucoccidiorida</taxon>
        <taxon>Eimeriorina</taxon>
        <taxon>Sarcocystidae</taxon>
        <taxon>Toxoplasma</taxon>
    </lineage>
</organism>
<sequence length="65" mass="7307">MREKRESGSCVSRYSYVHQDLLPLYEQLLQAADDWATKAAAADAVLLLATHLRSDISQLLRYAIA</sequence>
<evidence type="ECO:0000313" key="1">
    <source>
        <dbReference type="EMBL" id="KFG56703.1"/>
    </source>
</evidence>
<dbReference type="EMBL" id="AFYV02003088">
    <property type="protein sequence ID" value="KFG56703.1"/>
    <property type="molecule type" value="Genomic_DNA"/>
</dbReference>